<evidence type="ECO:0000313" key="1">
    <source>
        <dbReference type="EMBL" id="PKI48969.1"/>
    </source>
</evidence>
<dbReference type="AlphaFoldDB" id="A0A2I0IY84"/>
<accession>A0A2I0IY84</accession>
<dbReference type="EMBL" id="PGOL01002301">
    <property type="protein sequence ID" value="PKI48969.1"/>
    <property type="molecule type" value="Genomic_DNA"/>
</dbReference>
<gene>
    <name evidence="1" type="ORF">CRG98_030636</name>
</gene>
<name>A0A2I0IY84_PUNGR</name>
<organism evidence="1 2">
    <name type="scientific">Punica granatum</name>
    <name type="common">Pomegranate</name>
    <dbReference type="NCBI Taxonomy" id="22663"/>
    <lineage>
        <taxon>Eukaryota</taxon>
        <taxon>Viridiplantae</taxon>
        <taxon>Streptophyta</taxon>
        <taxon>Embryophyta</taxon>
        <taxon>Tracheophyta</taxon>
        <taxon>Spermatophyta</taxon>
        <taxon>Magnoliopsida</taxon>
        <taxon>eudicotyledons</taxon>
        <taxon>Gunneridae</taxon>
        <taxon>Pentapetalae</taxon>
        <taxon>rosids</taxon>
        <taxon>malvids</taxon>
        <taxon>Myrtales</taxon>
        <taxon>Lythraceae</taxon>
        <taxon>Punica</taxon>
    </lineage>
</organism>
<protein>
    <submittedName>
        <fullName evidence="1">Uncharacterized protein</fullName>
    </submittedName>
</protein>
<dbReference type="Proteomes" id="UP000233551">
    <property type="component" value="Unassembled WGS sequence"/>
</dbReference>
<sequence length="92" mass="10286">MGVRTRMWTLVGASKRAFGSRGLGVSTFLWGCVTDTREKESPLIILRPEGIDLCGTGKSEFGSSCYVRAYIPHAHSVLWFARLACFIIYRIN</sequence>
<keyword evidence="2" id="KW-1185">Reference proteome</keyword>
<evidence type="ECO:0000313" key="2">
    <source>
        <dbReference type="Proteomes" id="UP000233551"/>
    </source>
</evidence>
<comment type="caution">
    <text evidence="1">The sequence shown here is derived from an EMBL/GenBank/DDBJ whole genome shotgun (WGS) entry which is preliminary data.</text>
</comment>
<reference evidence="1 2" key="1">
    <citation type="submission" date="2017-11" db="EMBL/GenBank/DDBJ databases">
        <title>De-novo sequencing of pomegranate (Punica granatum L.) genome.</title>
        <authorList>
            <person name="Akparov Z."/>
            <person name="Amiraslanov A."/>
            <person name="Hajiyeva S."/>
            <person name="Abbasov M."/>
            <person name="Kaur K."/>
            <person name="Hamwieh A."/>
            <person name="Solovyev V."/>
            <person name="Salamov A."/>
            <person name="Braich B."/>
            <person name="Kosarev P."/>
            <person name="Mahmoud A."/>
            <person name="Hajiyev E."/>
            <person name="Babayeva S."/>
            <person name="Izzatullayeva V."/>
            <person name="Mammadov A."/>
            <person name="Mammadov A."/>
            <person name="Sharifova S."/>
            <person name="Ojaghi J."/>
            <person name="Eynullazada K."/>
            <person name="Bayramov B."/>
            <person name="Abdulazimova A."/>
            <person name="Shahmuradov I."/>
        </authorList>
    </citation>
    <scope>NUCLEOTIDE SEQUENCE [LARGE SCALE GENOMIC DNA]</scope>
    <source>
        <strain evidence="2">cv. AG2017</strain>
        <tissue evidence="1">Leaf</tissue>
    </source>
</reference>
<proteinExistence type="predicted"/>